<gene>
    <name evidence="1" type="ORF">SETTUDRAFT_163909</name>
</gene>
<accession>R0IJ92</accession>
<dbReference type="Proteomes" id="UP000016935">
    <property type="component" value="Unassembled WGS sequence"/>
</dbReference>
<sequence length="73" mass="8143">MSRAENPKLSNNTLRRDDTLAEIFDSSEEPSPALRLFVAQDVLYYNPSVADLTPARALCIYHEVVFSPDSTAL</sequence>
<name>R0IJ92_EXST2</name>
<evidence type="ECO:0000313" key="2">
    <source>
        <dbReference type="Proteomes" id="UP000016935"/>
    </source>
</evidence>
<reference evidence="1 2" key="2">
    <citation type="journal article" date="2013" name="PLoS Genet.">
        <title>Comparative genome structure, secondary metabolite, and effector coding capacity across Cochliobolus pathogens.</title>
        <authorList>
            <person name="Condon B.J."/>
            <person name="Leng Y."/>
            <person name="Wu D."/>
            <person name="Bushley K.E."/>
            <person name="Ohm R.A."/>
            <person name="Otillar R."/>
            <person name="Martin J."/>
            <person name="Schackwitz W."/>
            <person name="Grimwood J."/>
            <person name="MohdZainudin N."/>
            <person name="Xue C."/>
            <person name="Wang R."/>
            <person name="Manning V.A."/>
            <person name="Dhillon B."/>
            <person name="Tu Z.J."/>
            <person name="Steffenson B.J."/>
            <person name="Salamov A."/>
            <person name="Sun H."/>
            <person name="Lowry S."/>
            <person name="LaButti K."/>
            <person name="Han J."/>
            <person name="Copeland A."/>
            <person name="Lindquist E."/>
            <person name="Barry K."/>
            <person name="Schmutz J."/>
            <person name="Baker S.E."/>
            <person name="Ciuffetti L.M."/>
            <person name="Grigoriev I.V."/>
            <person name="Zhong S."/>
            <person name="Turgeon B.G."/>
        </authorList>
    </citation>
    <scope>NUCLEOTIDE SEQUENCE [LARGE SCALE GENOMIC DNA]</scope>
    <source>
        <strain evidence="2">28A</strain>
    </source>
</reference>
<dbReference type="HOGENOM" id="CLU_2706388_0_0_1"/>
<keyword evidence="2" id="KW-1185">Reference proteome</keyword>
<reference evidence="1 2" key="1">
    <citation type="journal article" date="2012" name="PLoS Pathog.">
        <title>Diverse lifestyles and strategies of plant pathogenesis encoded in the genomes of eighteen Dothideomycetes fungi.</title>
        <authorList>
            <person name="Ohm R.A."/>
            <person name="Feau N."/>
            <person name="Henrissat B."/>
            <person name="Schoch C.L."/>
            <person name="Horwitz B.A."/>
            <person name="Barry K.W."/>
            <person name="Condon B.J."/>
            <person name="Copeland A.C."/>
            <person name="Dhillon B."/>
            <person name="Glaser F."/>
            <person name="Hesse C.N."/>
            <person name="Kosti I."/>
            <person name="LaButti K."/>
            <person name="Lindquist E.A."/>
            <person name="Lucas S."/>
            <person name="Salamov A.A."/>
            <person name="Bradshaw R.E."/>
            <person name="Ciuffetti L."/>
            <person name="Hamelin R.C."/>
            <person name="Kema G.H.J."/>
            <person name="Lawrence C."/>
            <person name="Scott J.A."/>
            <person name="Spatafora J.W."/>
            <person name="Turgeon B.G."/>
            <person name="de Wit P.J.G.M."/>
            <person name="Zhong S."/>
            <person name="Goodwin S.B."/>
            <person name="Grigoriev I.V."/>
        </authorList>
    </citation>
    <scope>NUCLEOTIDE SEQUENCE [LARGE SCALE GENOMIC DNA]</scope>
    <source>
        <strain evidence="2">28A</strain>
    </source>
</reference>
<proteinExistence type="predicted"/>
<dbReference type="RefSeq" id="XP_008027672.1">
    <property type="nucleotide sequence ID" value="XM_008029481.1"/>
</dbReference>
<dbReference type="EMBL" id="KB908703">
    <property type="protein sequence ID" value="EOA85220.1"/>
    <property type="molecule type" value="Genomic_DNA"/>
</dbReference>
<protein>
    <submittedName>
        <fullName evidence="1">Uncharacterized protein</fullName>
    </submittedName>
</protein>
<evidence type="ECO:0000313" key="1">
    <source>
        <dbReference type="EMBL" id="EOA85220.1"/>
    </source>
</evidence>
<dbReference type="AlphaFoldDB" id="R0IJ92"/>
<dbReference type="GeneID" id="19398940"/>
<organism evidence="1 2">
    <name type="scientific">Exserohilum turcicum (strain 28A)</name>
    <name type="common">Northern leaf blight fungus</name>
    <name type="synonym">Setosphaeria turcica</name>
    <dbReference type="NCBI Taxonomy" id="671987"/>
    <lineage>
        <taxon>Eukaryota</taxon>
        <taxon>Fungi</taxon>
        <taxon>Dikarya</taxon>
        <taxon>Ascomycota</taxon>
        <taxon>Pezizomycotina</taxon>
        <taxon>Dothideomycetes</taxon>
        <taxon>Pleosporomycetidae</taxon>
        <taxon>Pleosporales</taxon>
        <taxon>Pleosporineae</taxon>
        <taxon>Pleosporaceae</taxon>
        <taxon>Exserohilum</taxon>
    </lineage>
</organism>